<comment type="subcellular location">
    <subcellularLocation>
        <location evidence="7">Cytoplasm</location>
    </subcellularLocation>
    <subcellularLocation>
        <location evidence="7">Nucleus</location>
    </subcellularLocation>
</comment>
<feature type="binding site" evidence="7">
    <location>
        <position position="112"/>
    </location>
    <ligand>
        <name>ATP</name>
        <dbReference type="ChEBI" id="CHEBI:30616"/>
    </ligand>
</feature>
<feature type="binding site" evidence="7">
    <location>
        <position position="15"/>
    </location>
    <ligand>
        <name>ATP</name>
        <dbReference type="ChEBI" id="CHEBI:30616"/>
    </ligand>
</feature>
<keyword evidence="6 7" id="KW-0067">ATP-binding</keyword>
<gene>
    <name evidence="8" type="ORF">GNI_053750</name>
</gene>
<evidence type="ECO:0000313" key="9">
    <source>
        <dbReference type="Proteomes" id="UP000019763"/>
    </source>
</evidence>
<keyword evidence="7" id="KW-0539">Nucleus</keyword>
<dbReference type="OrthoDB" id="10251185at2759"/>
<comment type="catalytic activity">
    <reaction evidence="7">
        <text>ATP + H2O = ADP + phosphate + H(+)</text>
        <dbReference type="Rhea" id="RHEA:13065"/>
        <dbReference type="ChEBI" id="CHEBI:15377"/>
        <dbReference type="ChEBI" id="CHEBI:15378"/>
        <dbReference type="ChEBI" id="CHEBI:30616"/>
        <dbReference type="ChEBI" id="CHEBI:43474"/>
        <dbReference type="ChEBI" id="CHEBI:456216"/>
    </reaction>
</comment>
<reference evidence="8" key="1">
    <citation type="submission" date="2013-12" db="EMBL/GenBank/DDBJ databases">
        <authorList>
            <person name="Omoto C.K."/>
            <person name="Sibley D."/>
            <person name="Venepally P."/>
            <person name="Hadjithomas M."/>
            <person name="Karamycheva S."/>
            <person name="Brunk B."/>
            <person name="Roos D."/>
            <person name="Caler E."/>
            <person name="Lorenzi H."/>
        </authorList>
    </citation>
    <scope>NUCLEOTIDE SEQUENCE</scope>
</reference>
<keyword evidence="4 7" id="KW-0547">Nucleotide-binding</keyword>
<organism evidence="8 9">
    <name type="scientific">Gregarina niphandrodes</name>
    <name type="common">Septate eugregarine</name>
    <dbReference type="NCBI Taxonomy" id="110365"/>
    <lineage>
        <taxon>Eukaryota</taxon>
        <taxon>Sar</taxon>
        <taxon>Alveolata</taxon>
        <taxon>Apicomplexa</taxon>
        <taxon>Conoidasida</taxon>
        <taxon>Gregarinasina</taxon>
        <taxon>Eugregarinorida</taxon>
        <taxon>Gregarinidae</taxon>
        <taxon>Gregarina</taxon>
    </lineage>
</organism>
<dbReference type="InterPro" id="IPR020618">
    <property type="entry name" value="Adenyl_kinase_AK6"/>
</dbReference>
<comment type="similarity">
    <text evidence="7">Belongs to the adenylate kinase family. AK6 subfamily.</text>
</comment>
<evidence type="ECO:0000256" key="4">
    <source>
        <dbReference type="ARBA" id="ARBA00022741"/>
    </source>
</evidence>
<feature type="binding site" evidence="7">
    <location>
        <position position="20"/>
    </location>
    <ligand>
        <name>ATP</name>
        <dbReference type="ChEBI" id="CHEBI:30616"/>
    </ligand>
</feature>
<dbReference type="PRINTS" id="PR01100">
    <property type="entry name" value="SHIKIMTKNASE"/>
</dbReference>
<keyword evidence="5 7" id="KW-0418">Kinase</keyword>
<feature type="binding site" evidence="7">
    <location>
        <position position="18"/>
    </location>
    <ligand>
        <name>ATP</name>
        <dbReference type="ChEBI" id="CHEBI:30616"/>
    </ligand>
</feature>
<evidence type="ECO:0000256" key="6">
    <source>
        <dbReference type="ARBA" id="ARBA00022840"/>
    </source>
</evidence>
<dbReference type="EC" id="2.7.4.3" evidence="7"/>
<proteinExistence type="inferred from homology"/>
<evidence type="ECO:0000256" key="2">
    <source>
        <dbReference type="ARBA" id="ARBA00022552"/>
    </source>
</evidence>
<comment type="subunit">
    <text evidence="7">Interacts with small ribosomal subunit protein uS11. Not a structural component of 43S pre-ribosomes, but transiently interacts with them by binding to uS11.</text>
</comment>
<keyword evidence="1 7" id="KW-0690">Ribosome biogenesis</keyword>
<keyword evidence="9" id="KW-1185">Reference proteome</keyword>
<dbReference type="GO" id="GO:0004017">
    <property type="term" value="F:AMP kinase activity"/>
    <property type="evidence" value="ECO:0007669"/>
    <property type="project" value="UniProtKB-UniRule"/>
</dbReference>
<evidence type="ECO:0000256" key="7">
    <source>
        <dbReference type="HAMAP-Rule" id="MF_03173"/>
    </source>
</evidence>
<dbReference type="Pfam" id="PF13238">
    <property type="entry name" value="AAA_18"/>
    <property type="match status" value="1"/>
</dbReference>
<dbReference type="GeneID" id="22911972"/>
<comment type="function">
    <text evidence="7">Broad-specificity nucleoside monophosphate (NMP) kinase that catalyzes the reversible transfer of the terminal phosphate group between nucleoside triphosphates and monophosphates. Has also ATPase activity. Involved in the late cytoplasmic maturation steps of the 40S ribosomal particles, specifically 18S rRNA maturation. While NMP activity is not required for ribosome maturation, ATPase activity is. Associates transiently with small ribosomal subunit protein uS11. ATP hydrolysis breaks the interaction with uS11. May temporarily remove uS11 from the ribosome to enable a conformational change of the ribosomal RNA that is needed for the final maturation step of the small ribosomal subunit. Its NMP activity may have a role in nuclear energy homeostasis.</text>
</comment>
<dbReference type="EMBL" id="AFNH02000411">
    <property type="protein sequence ID" value="EZG71057.1"/>
    <property type="molecule type" value="Genomic_DNA"/>
</dbReference>
<accession>A0A023B935</accession>
<feature type="region of interest" description="NMPbind" evidence="7">
    <location>
        <begin position="35"/>
        <end position="58"/>
    </location>
</feature>
<comment type="catalytic activity">
    <reaction evidence="7">
        <text>AMP + ATP = 2 ADP</text>
        <dbReference type="Rhea" id="RHEA:12973"/>
        <dbReference type="ChEBI" id="CHEBI:30616"/>
        <dbReference type="ChEBI" id="CHEBI:456215"/>
        <dbReference type="ChEBI" id="CHEBI:456216"/>
        <dbReference type="EC" id="2.7.4.3"/>
    </reaction>
</comment>
<evidence type="ECO:0000313" key="8">
    <source>
        <dbReference type="EMBL" id="EZG71057.1"/>
    </source>
</evidence>
<dbReference type="GO" id="GO:0016887">
    <property type="term" value="F:ATP hydrolysis activity"/>
    <property type="evidence" value="ECO:0007669"/>
    <property type="project" value="UniProtKB-UniRule"/>
</dbReference>
<dbReference type="SUPFAM" id="SSF52540">
    <property type="entry name" value="P-loop containing nucleoside triphosphate hydrolases"/>
    <property type="match status" value="1"/>
</dbReference>
<comment type="caution">
    <text evidence="7">Lacks conserved residue(s) required for the propagation of feature annotation.</text>
</comment>
<evidence type="ECO:0000256" key="1">
    <source>
        <dbReference type="ARBA" id="ARBA00022517"/>
    </source>
</evidence>
<comment type="caution">
    <text evidence="8">The sequence shown here is derived from an EMBL/GenBank/DDBJ whole genome shotgun (WGS) entry which is preliminary data.</text>
</comment>
<dbReference type="GO" id="GO:0005524">
    <property type="term" value="F:ATP binding"/>
    <property type="evidence" value="ECO:0007669"/>
    <property type="project" value="UniProtKB-KW"/>
</dbReference>
<feature type="binding site" evidence="7">
    <location>
        <position position="19"/>
    </location>
    <ligand>
        <name>ATP</name>
        <dbReference type="ChEBI" id="CHEBI:30616"/>
    </ligand>
</feature>
<dbReference type="PANTHER" id="PTHR12595">
    <property type="entry name" value="POS9-ACTIVATING FACTOR FAP7-RELATED"/>
    <property type="match status" value="1"/>
</dbReference>
<dbReference type="GO" id="GO:0042274">
    <property type="term" value="P:ribosomal small subunit biogenesis"/>
    <property type="evidence" value="ECO:0007669"/>
    <property type="project" value="UniProtKB-UniRule"/>
</dbReference>
<dbReference type="AlphaFoldDB" id="A0A023B935"/>
<evidence type="ECO:0000256" key="3">
    <source>
        <dbReference type="ARBA" id="ARBA00022679"/>
    </source>
</evidence>
<protein>
    <recommendedName>
        <fullName evidence="7">Adenylate kinase isoenzyme 6 homolog</fullName>
        <shortName evidence="7">AK6</shortName>
        <ecNumber evidence="7">2.7.4.3</ecNumber>
    </recommendedName>
    <alternativeName>
        <fullName evidence="7">Dual activity adenylate kinase/ATPase</fullName>
        <shortName evidence="7">AK/ATPase</shortName>
    </alternativeName>
</protein>
<dbReference type="InterPro" id="IPR027417">
    <property type="entry name" value="P-loop_NTPase"/>
</dbReference>
<dbReference type="Gene3D" id="3.40.50.300">
    <property type="entry name" value="P-loop containing nucleotide triphosphate hydrolases"/>
    <property type="match status" value="1"/>
</dbReference>
<name>A0A023B935_GRENI</name>
<feature type="binding site" evidence="7">
    <location>
        <position position="17"/>
    </location>
    <ligand>
        <name>ATP</name>
        <dbReference type="ChEBI" id="CHEBI:30616"/>
    </ligand>
</feature>
<dbReference type="PANTHER" id="PTHR12595:SF0">
    <property type="entry name" value="ADENYLATE KINASE ISOENZYME 6"/>
    <property type="match status" value="1"/>
</dbReference>
<dbReference type="OMA" id="QTGGMII"/>
<dbReference type="eggNOG" id="KOG3347">
    <property type="taxonomic scope" value="Eukaryota"/>
</dbReference>
<dbReference type="HAMAP" id="MF_00039">
    <property type="entry name" value="Adenylate_kinase_AK6"/>
    <property type="match status" value="1"/>
</dbReference>
<evidence type="ECO:0000256" key="5">
    <source>
        <dbReference type="ARBA" id="ARBA00022777"/>
    </source>
</evidence>
<keyword evidence="7" id="KW-0963">Cytoplasm</keyword>
<keyword evidence="2 7" id="KW-0698">rRNA processing</keyword>
<dbReference type="Proteomes" id="UP000019763">
    <property type="component" value="Unassembled WGS sequence"/>
</dbReference>
<feature type="region of interest" description="LID" evidence="7">
    <location>
        <begin position="111"/>
        <end position="121"/>
    </location>
</feature>
<dbReference type="GO" id="GO:0006364">
    <property type="term" value="P:rRNA processing"/>
    <property type="evidence" value="ECO:0007669"/>
    <property type="project" value="UniProtKB-KW"/>
</dbReference>
<dbReference type="RefSeq" id="XP_011129850.1">
    <property type="nucleotide sequence ID" value="XM_011131548.1"/>
</dbReference>
<keyword evidence="3 7" id="KW-0808">Transferase</keyword>
<dbReference type="VEuPathDB" id="CryptoDB:GNI_053750"/>
<sequence length="198" mass="22732">MGRTLPNVLVTGVPGAGKTTLAEALETAWQAERVDVAKLIQEQHLYSEFDTERNCTVYDADAVYDELDALVASGGVIVDFHSVDFMALRRWFDLLVVLHVPTDVLWERLENRGYNEAKIAENVECEIMREIDNEVEEYFVETHTCQFQKHDLITLIQTTTPPSDLEPHVCVIEINEHLQPNLQDIVDKLTHWKNKHFT</sequence>
<dbReference type="GO" id="GO:0005737">
    <property type="term" value="C:cytoplasm"/>
    <property type="evidence" value="ECO:0007669"/>
    <property type="project" value="UniProtKB-SubCell"/>
</dbReference>
<dbReference type="GO" id="GO:0005634">
    <property type="term" value="C:nucleus"/>
    <property type="evidence" value="ECO:0007669"/>
    <property type="project" value="UniProtKB-SubCell"/>
</dbReference>